<dbReference type="SUPFAM" id="SSF55718">
    <property type="entry name" value="SCP-like"/>
    <property type="match status" value="1"/>
</dbReference>
<keyword evidence="3" id="KW-1185">Reference proteome</keyword>
<name>A0A3A1YC35_9GAMM</name>
<dbReference type="Pfam" id="PF02036">
    <property type="entry name" value="SCP2"/>
    <property type="match status" value="1"/>
</dbReference>
<dbReference type="GO" id="GO:0006744">
    <property type="term" value="P:ubiquinone biosynthetic process"/>
    <property type="evidence" value="ECO:0007669"/>
    <property type="project" value="InterPro"/>
</dbReference>
<comment type="caution">
    <text evidence="2">The sequence shown here is derived from an EMBL/GenBank/DDBJ whole genome shotgun (WGS) entry which is preliminary data.</text>
</comment>
<dbReference type="PANTHER" id="PTHR38693:SF1">
    <property type="entry name" value="UBIQUINONE BIOSYNTHESIS ACCESSORY FACTOR UBIJ"/>
    <property type="match status" value="1"/>
</dbReference>
<proteinExistence type="predicted"/>
<dbReference type="InterPro" id="IPR036527">
    <property type="entry name" value="SCP2_sterol-bd_dom_sf"/>
</dbReference>
<dbReference type="Proteomes" id="UP000265964">
    <property type="component" value="Unassembled WGS sequence"/>
</dbReference>
<accession>A0A3A1YC35</accession>
<protein>
    <recommendedName>
        <fullName evidence="1">SCP2 domain-containing protein</fullName>
    </recommendedName>
</protein>
<dbReference type="EMBL" id="NRJF01000117">
    <property type="protein sequence ID" value="RIY34936.1"/>
    <property type="molecule type" value="Genomic_DNA"/>
</dbReference>
<evidence type="ECO:0000313" key="3">
    <source>
        <dbReference type="Proteomes" id="UP000265964"/>
    </source>
</evidence>
<dbReference type="PANTHER" id="PTHR38693">
    <property type="entry name" value="UBIQUINONE BIOSYNTHESIS PROTEIN UBIJ"/>
    <property type="match status" value="1"/>
</dbReference>
<organism evidence="2 3">
    <name type="scientific">Psittacicella gerlachiana</name>
    <dbReference type="NCBI Taxonomy" id="2028574"/>
    <lineage>
        <taxon>Bacteria</taxon>
        <taxon>Pseudomonadati</taxon>
        <taxon>Pseudomonadota</taxon>
        <taxon>Gammaproteobacteria</taxon>
        <taxon>Pasteurellales</taxon>
        <taxon>Psittacicellaceae</taxon>
        <taxon>Psittacicella</taxon>
    </lineage>
</organism>
<dbReference type="Gene3D" id="3.30.1050.10">
    <property type="entry name" value="SCP2 sterol-binding domain"/>
    <property type="match status" value="1"/>
</dbReference>
<sequence>MYGELKVSLITLIVNALKNNTINEKLIAFVNKTLEFIVPQNLKGTTDYLNLKDKNIYLEISDLNLIYQLKFADKVEVEQLKNSEPLSSDLLIKLTRPSIISLVNKTQDFETLLKQEKLKIEGDNKLLISLINFTSRVDFSVENVLSKYIGDVPAYIATNAGKKANEFLTNLITFIDDANVNRFSNKSLDSDDPFRDDSQVKASNVNNPIADLIENKLPNAKQVFDSFIKQIK</sequence>
<dbReference type="InterPro" id="IPR038989">
    <property type="entry name" value="UbiJ"/>
</dbReference>
<reference evidence="2 3" key="1">
    <citation type="submission" date="2017-08" db="EMBL/GenBank/DDBJ databases">
        <title>Reclassification of Bisgaard taxon 37 and 44.</title>
        <authorList>
            <person name="Christensen H."/>
        </authorList>
    </citation>
    <scope>NUCLEOTIDE SEQUENCE [LARGE SCALE GENOMIC DNA]</scope>
    <source>
        <strain evidence="2 3">EEAB3T1</strain>
    </source>
</reference>
<dbReference type="AlphaFoldDB" id="A0A3A1YC35"/>
<dbReference type="OrthoDB" id="5801225at2"/>
<dbReference type="InterPro" id="IPR003033">
    <property type="entry name" value="SCP2_sterol-bd_dom"/>
</dbReference>
<evidence type="ECO:0000313" key="2">
    <source>
        <dbReference type="EMBL" id="RIY34936.1"/>
    </source>
</evidence>
<feature type="domain" description="SCP2" evidence="1">
    <location>
        <begin position="50"/>
        <end position="131"/>
    </location>
</feature>
<gene>
    <name evidence="2" type="ORF">CKF59_04440</name>
</gene>
<evidence type="ECO:0000259" key="1">
    <source>
        <dbReference type="Pfam" id="PF02036"/>
    </source>
</evidence>